<dbReference type="EC" id="3.1.-.-" evidence="9"/>
<keyword evidence="6 9" id="KW-0255">Endonuclease</keyword>
<evidence type="ECO:0000256" key="1">
    <source>
        <dbReference type="ARBA" id="ARBA00010875"/>
    </source>
</evidence>
<keyword evidence="2 9" id="KW-0690">Ribosome biogenesis</keyword>
<dbReference type="PROSITE" id="PS01306">
    <property type="entry name" value="UPF0054"/>
    <property type="match status" value="1"/>
</dbReference>
<proteinExistence type="inferred from homology"/>
<dbReference type="HAMAP" id="MF_00009">
    <property type="entry name" value="Endoribonucl_YbeY"/>
    <property type="match status" value="1"/>
</dbReference>
<evidence type="ECO:0000256" key="6">
    <source>
        <dbReference type="ARBA" id="ARBA00022759"/>
    </source>
</evidence>
<evidence type="ECO:0000256" key="3">
    <source>
        <dbReference type="ARBA" id="ARBA00022552"/>
    </source>
</evidence>
<comment type="subcellular location">
    <subcellularLocation>
        <location evidence="9">Cytoplasm</location>
    </subcellularLocation>
</comment>
<comment type="cofactor">
    <cofactor evidence="9">
        <name>Zn(2+)</name>
        <dbReference type="ChEBI" id="CHEBI:29105"/>
    </cofactor>
    <text evidence="9">Binds 1 zinc ion.</text>
</comment>
<keyword evidence="4 9" id="KW-0540">Nuclease</keyword>
<keyword evidence="5 9" id="KW-0479">Metal-binding</keyword>
<keyword evidence="9" id="KW-0963">Cytoplasm</keyword>
<protein>
    <recommendedName>
        <fullName evidence="9">Endoribonuclease YbeY</fullName>
        <ecNumber evidence="9">3.1.-.-</ecNumber>
    </recommendedName>
</protein>
<feature type="binding site" evidence="9">
    <location>
        <position position="132"/>
    </location>
    <ligand>
        <name>Zn(2+)</name>
        <dbReference type="ChEBI" id="CHEBI:29105"/>
        <note>catalytic</note>
    </ligand>
</feature>
<evidence type="ECO:0000256" key="9">
    <source>
        <dbReference type="HAMAP-Rule" id="MF_00009"/>
    </source>
</evidence>
<evidence type="ECO:0000256" key="8">
    <source>
        <dbReference type="ARBA" id="ARBA00022833"/>
    </source>
</evidence>
<comment type="similarity">
    <text evidence="1 9">Belongs to the endoribonuclease YbeY family.</text>
</comment>
<keyword evidence="8 9" id="KW-0862">Zinc</keyword>
<dbReference type="RefSeq" id="WP_310258075.1">
    <property type="nucleotide sequence ID" value="NZ_JAVDWA010000002.1"/>
</dbReference>
<feature type="binding site" evidence="9">
    <location>
        <position position="122"/>
    </location>
    <ligand>
        <name>Zn(2+)</name>
        <dbReference type="ChEBI" id="CHEBI:29105"/>
        <note>catalytic</note>
    </ligand>
</feature>
<comment type="function">
    <text evidence="9">Single strand-specific metallo-endoribonuclease involved in late-stage 70S ribosome quality control and in maturation of the 3' terminus of the 16S rRNA.</text>
</comment>
<dbReference type="Pfam" id="PF02130">
    <property type="entry name" value="YbeY"/>
    <property type="match status" value="1"/>
</dbReference>
<gene>
    <name evidence="9" type="primary">ybeY</name>
    <name evidence="10" type="ORF">J2X07_001766</name>
</gene>
<reference evidence="10 11" key="1">
    <citation type="submission" date="2023-07" db="EMBL/GenBank/DDBJ databases">
        <title>Sorghum-associated microbial communities from plants grown in Nebraska, USA.</title>
        <authorList>
            <person name="Schachtman D."/>
        </authorList>
    </citation>
    <scope>NUCLEOTIDE SEQUENCE [LARGE SCALE GENOMIC DNA]</scope>
    <source>
        <strain evidence="10 11">BE211</strain>
    </source>
</reference>
<sequence length="156" mass="17917">MTKLHVEYLNEMDENSEAYAELISNVLQKAAEMEGLSTSEVSVTLVTKERIQEINKEYREKDSVTDVISFAMEEMGEDEIEIIGGEETRFLGDIIICVDVAEEQAADFGHSMDREMGFLAVHGFLHLLGYDHMNEEDEKRMFGRQEEILELYGLKR</sequence>
<evidence type="ECO:0000313" key="11">
    <source>
        <dbReference type="Proteomes" id="UP001258181"/>
    </source>
</evidence>
<evidence type="ECO:0000313" key="10">
    <source>
        <dbReference type="EMBL" id="MDR7072789.1"/>
    </source>
</evidence>
<keyword evidence="7 9" id="KW-0378">Hydrolase</keyword>
<evidence type="ECO:0000256" key="5">
    <source>
        <dbReference type="ARBA" id="ARBA00022723"/>
    </source>
</evidence>
<dbReference type="InterPro" id="IPR020549">
    <property type="entry name" value="YbeY_CS"/>
</dbReference>
<accession>A0ABU1TZY9</accession>
<dbReference type="PANTHER" id="PTHR46986:SF1">
    <property type="entry name" value="ENDORIBONUCLEASE YBEY, CHLOROPLASTIC"/>
    <property type="match status" value="1"/>
</dbReference>
<dbReference type="PANTHER" id="PTHR46986">
    <property type="entry name" value="ENDORIBONUCLEASE YBEY, CHLOROPLASTIC"/>
    <property type="match status" value="1"/>
</dbReference>
<dbReference type="Gene3D" id="3.40.390.30">
    <property type="entry name" value="Metalloproteases ('zincins'), catalytic domain"/>
    <property type="match status" value="1"/>
</dbReference>
<evidence type="ECO:0000256" key="7">
    <source>
        <dbReference type="ARBA" id="ARBA00022801"/>
    </source>
</evidence>
<dbReference type="InterPro" id="IPR023091">
    <property type="entry name" value="MetalPrtase_cat_dom_sf_prd"/>
</dbReference>
<evidence type="ECO:0000256" key="2">
    <source>
        <dbReference type="ARBA" id="ARBA00022517"/>
    </source>
</evidence>
<keyword evidence="3 9" id="KW-0698">rRNA processing</keyword>
<keyword evidence="11" id="KW-1185">Reference proteome</keyword>
<dbReference type="EMBL" id="JAVDWA010000002">
    <property type="protein sequence ID" value="MDR7072789.1"/>
    <property type="molecule type" value="Genomic_DNA"/>
</dbReference>
<evidence type="ECO:0000256" key="4">
    <source>
        <dbReference type="ARBA" id="ARBA00022722"/>
    </source>
</evidence>
<comment type="caution">
    <text evidence="10">The sequence shown here is derived from an EMBL/GenBank/DDBJ whole genome shotgun (WGS) entry which is preliminary data.</text>
</comment>
<name>A0ABU1TZY9_9BACL</name>
<dbReference type="NCBIfam" id="TIGR00043">
    <property type="entry name" value="rRNA maturation RNase YbeY"/>
    <property type="match status" value="1"/>
</dbReference>
<organism evidence="10 11">
    <name type="scientific">Fictibacillus barbaricus</name>
    <dbReference type="NCBI Taxonomy" id="182136"/>
    <lineage>
        <taxon>Bacteria</taxon>
        <taxon>Bacillati</taxon>
        <taxon>Bacillota</taxon>
        <taxon>Bacilli</taxon>
        <taxon>Bacillales</taxon>
        <taxon>Fictibacillaceae</taxon>
        <taxon>Fictibacillus</taxon>
    </lineage>
</organism>
<feature type="binding site" evidence="9">
    <location>
        <position position="126"/>
    </location>
    <ligand>
        <name>Zn(2+)</name>
        <dbReference type="ChEBI" id="CHEBI:29105"/>
        <note>catalytic</note>
    </ligand>
</feature>
<dbReference type="InterPro" id="IPR002036">
    <property type="entry name" value="YbeY"/>
</dbReference>
<dbReference type="Proteomes" id="UP001258181">
    <property type="component" value="Unassembled WGS sequence"/>
</dbReference>
<dbReference type="SUPFAM" id="SSF55486">
    <property type="entry name" value="Metalloproteases ('zincins'), catalytic domain"/>
    <property type="match status" value="1"/>
</dbReference>